<feature type="region of interest" description="Disordered" evidence="1">
    <location>
        <begin position="514"/>
        <end position="800"/>
    </location>
</feature>
<dbReference type="PROSITE" id="PS51724">
    <property type="entry name" value="SPOR"/>
    <property type="match status" value="1"/>
</dbReference>
<organism evidence="3 4">
    <name type="scientific">Salinispira pacifica</name>
    <dbReference type="NCBI Taxonomy" id="1307761"/>
    <lineage>
        <taxon>Bacteria</taxon>
        <taxon>Pseudomonadati</taxon>
        <taxon>Spirochaetota</taxon>
        <taxon>Spirochaetia</taxon>
        <taxon>Spirochaetales</taxon>
        <taxon>Spirochaetaceae</taxon>
        <taxon>Salinispira</taxon>
    </lineage>
</organism>
<dbReference type="eggNOG" id="COG0797">
    <property type="taxonomic scope" value="Bacteria"/>
</dbReference>
<sequence>MKRYIRYISLILILILSGLPLAAQEIYEGLSARSRPGEFPEEGYYAASSSFSRNSLVEVRNPANGESIRVIIVDDLNEPGIFLLLSQEASQALGVERTNPINLIASPISVPGLASVDSGSDLPFSPDPDQNPGAEISDPNRFVFDPGADIPEVDNPLLRPDGDDSSASPDSQQDQDGTPGEPPVRRSDQAAEIPSDDALVILEELSEPEYEEFFLSRSGLEATEESPEPTPERTTEETTERTPDQTTEPAPQQTPAQTPDQPRIAETPDRSSRDAEESPAPRGTRRGLSEGVGEIREDSIRGDLPYTGNLAYREMEPEAGEPTRPRGILEAITRIQDGSNAVSPDFTITKPDYVFWPPEYDPEQINAPQPEPESGIAQLPEDAAPAEDPIQEAQPPEDPQVQFTDQPEEPIEDTVPDPLPESRTAESQESPEADDNGYARELLADPGQEWIRRIRERYPDRNLFLPPAGGEASGTVPRITSDDEELEDLPLAEAEMDLSRLASDETVEDDLQELPGTDFEDDLPAMDFLRYDASGDPEVPAADALPSPDAGGDETAEDSNIRLASPSPRPLDEHTVPLAQYSDPRPGIPFSRISAAPRNLDNIVGESEPAVAGEQRPADPLPRPVAESGENPQIGHEPLEKQYGIEAGILRLSAEEPRLADSEPPEPGETRVAAEAPAKEDEPAEETVETPLDGERPEDVIITMEEAEFRSPELKETEAEDDSVALSEPGAREEPVDEEPAERASEESGEEAPDLLVYLEESEPRSPAPRPGEGTDEPEELKRPAAPSSTASAGDDLPDRNWAEANLPLVNTLQSGGYYLQVGAFANPRSAKRMVEEVAPGYPLAVLPVDKAADSAGASSIYRVFVGPLNNDEKGTVLYWFRARGYNDAFIREGI</sequence>
<feature type="compositionally biased region" description="Acidic residues" evidence="1">
    <location>
        <begin position="514"/>
        <end position="524"/>
    </location>
</feature>
<feature type="compositionally biased region" description="Basic and acidic residues" evidence="1">
    <location>
        <begin position="230"/>
        <end position="243"/>
    </location>
</feature>
<dbReference type="Proteomes" id="UP000018680">
    <property type="component" value="Chromosome"/>
</dbReference>
<evidence type="ECO:0000313" key="3">
    <source>
        <dbReference type="EMBL" id="AHC14470.1"/>
    </source>
</evidence>
<dbReference type="GO" id="GO:0042834">
    <property type="term" value="F:peptidoglycan binding"/>
    <property type="evidence" value="ECO:0007669"/>
    <property type="project" value="InterPro"/>
</dbReference>
<dbReference type="InterPro" id="IPR036680">
    <property type="entry name" value="SPOR-like_sf"/>
</dbReference>
<accession>V5WFR1</accession>
<evidence type="ECO:0000259" key="2">
    <source>
        <dbReference type="PROSITE" id="PS51724"/>
    </source>
</evidence>
<dbReference type="EMBL" id="CP006939">
    <property type="protein sequence ID" value="AHC14470.1"/>
    <property type="molecule type" value="Genomic_DNA"/>
</dbReference>
<keyword evidence="4" id="KW-1185">Reference proteome</keyword>
<feature type="compositionally biased region" description="Basic and acidic residues" evidence="1">
    <location>
        <begin position="266"/>
        <end position="276"/>
    </location>
</feature>
<dbReference type="Pfam" id="PF05036">
    <property type="entry name" value="SPOR"/>
    <property type="match status" value="1"/>
</dbReference>
<feature type="compositionally biased region" description="Basic and acidic residues" evidence="1">
    <location>
        <begin position="707"/>
        <end position="717"/>
    </location>
</feature>
<evidence type="ECO:0000256" key="1">
    <source>
        <dbReference type="SAM" id="MobiDB-lite"/>
    </source>
</evidence>
<dbReference type="STRING" id="1307761.L21SP2_1054"/>
<name>V5WFR1_9SPIO</name>
<feature type="compositionally biased region" description="Low complexity" evidence="1">
    <location>
        <begin position="244"/>
        <end position="262"/>
    </location>
</feature>
<dbReference type="Gene3D" id="3.30.70.1070">
    <property type="entry name" value="Sporulation related repeat"/>
    <property type="match status" value="1"/>
</dbReference>
<dbReference type="HOGENOM" id="CLU_323110_0_0_12"/>
<feature type="domain" description="SPOR" evidence="2">
    <location>
        <begin position="812"/>
        <end position="895"/>
    </location>
</feature>
<dbReference type="Gene3D" id="2.40.40.10">
    <property type="entry name" value="RlpA-like domain"/>
    <property type="match status" value="1"/>
</dbReference>
<dbReference type="KEGG" id="slr:L21SP2_1054"/>
<feature type="compositionally biased region" description="Acidic residues" evidence="1">
    <location>
        <begin position="406"/>
        <end position="415"/>
    </location>
</feature>
<feature type="compositionally biased region" description="Low complexity" evidence="1">
    <location>
        <begin position="165"/>
        <end position="177"/>
    </location>
</feature>
<dbReference type="PATRIC" id="fig|1307761.3.peg.1050"/>
<dbReference type="InterPro" id="IPR007730">
    <property type="entry name" value="SPOR-like_dom"/>
</dbReference>
<dbReference type="SUPFAM" id="SSF110997">
    <property type="entry name" value="Sporulation related repeat"/>
    <property type="match status" value="1"/>
</dbReference>
<gene>
    <name evidence="3" type="ORF">L21SP2_1054</name>
</gene>
<reference evidence="3 4" key="1">
    <citation type="journal article" date="2015" name="Stand. Genomic Sci.">
        <title>Complete genome sequence and description of Salinispira pacifica gen. nov., sp. nov., a novel spirochaete isolated form a hypersaline microbial mat.</title>
        <authorList>
            <person name="Ben Hania W."/>
            <person name="Joseph M."/>
            <person name="Schumann P."/>
            <person name="Bunk B."/>
            <person name="Fiebig A."/>
            <person name="Sproer C."/>
            <person name="Klenk H.P."/>
            <person name="Fardeau M.L."/>
            <person name="Spring S."/>
        </authorList>
    </citation>
    <scope>NUCLEOTIDE SEQUENCE [LARGE SCALE GENOMIC DNA]</scope>
    <source>
        <strain evidence="3 4">L21-RPul-D2</strain>
    </source>
</reference>
<protein>
    <recommendedName>
        <fullName evidence="2">SPOR domain-containing protein</fullName>
    </recommendedName>
</protein>
<evidence type="ECO:0000313" key="4">
    <source>
        <dbReference type="Proteomes" id="UP000018680"/>
    </source>
</evidence>
<feature type="region of interest" description="Disordered" evidence="1">
    <location>
        <begin position="117"/>
        <end position="308"/>
    </location>
</feature>
<feature type="region of interest" description="Disordered" evidence="1">
    <location>
        <begin position="353"/>
        <end position="446"/>
    </location>
</feature>
<feature type="region of interest" description="Disordered" evidence="1">
    <location>
        <begin position="461"/>
        <end position="481"/>
    </location>
</feature>
<proteinExistence type="predicted"/>
<dbReference type="OrthoDB" id="359211at2"/>
<dbReference type="InterPro" id="IPR036908">
    <property type="entry name" value="RlpA-like_sf"/>
</dbReference>
<dbReference type="RefSeq" id="WP_024267400.1">
    <property type="nucleotide sequence ID" value="NC_023035.1"/>
</dbReference>
<dbReference type="AlphaFoldDB" id="V5WFR1"/>